<dbReference type="EMBL" id="BIFQ01000001">
    <property type="protein sequence ID" value="GCE07238.1"/>
    <property type="molecule type" value="Genomic_DNA"/>
</dbReference>
<keyword evidence="1 2" id="KW-0238">DNA-binding</keyword>
<dbReference type="AlphaFoldDB" id="A0A401ZK74"/>
<dbReference type="OrthoDB" id="2356263at2"/>
<dbReference type="Pfam" id="PF00440">
    <property type="entry name" value="TetR_N"/>
    <property type="match status" value="1"/>
</dbReference>
<reference evidence="5" key="1">
    <citation type="submission" date="2018-12" db="EMBL/GenBank/DDBJ databases">
        <title>Tengunoibacter tsumagoiensis gen. nov., sp. nov., Dictyobacter kobayashii sp. nov., D. alpinus sp. nov., and D. joshuensis sp. nov. and description of Dictyobacteraceae fam. nov. within the order Ktedonobacterales isolated from Tengu-no-mugimeshi.</title>
        <authorList>
            <person name="Wang C.M."/>
            <person name="Zheng Y."/>
            <person name="Sakai Y."/>
            <person name="Toyoda A."/>
            <person name="Minakuchi Y."/>
            <person name="Abe K."/>
            <person name="Yokota A."/>
            <person name="Yabe S."/>
        </authorList>
    </citation>
    <scope>NUCLEOTIDE SEQUENCE [LARGE SCALE GENOMIC DNA]</scope>
    <source>
        <strain evidence="5">S-27</strain>
    </source>
</reference>
<dbReference type="GO" id="GO:0000976">
    <property type="term" value="F:transcription cis-regulatory region binding"/>
    <property type="evidence" value="ECO:0007669"/>
    <property type="project" value="TreeGrafter"/>
</dbReference>
<evidence type="ECO:0000259" key="3">
    <source>
        <dbReference type="PROSITE" id="PS50977"/>
    </source>
</evidence>
<dbReference type="PANTHER" id="PTHR30055:SF146">
    <property type="entry name" value="HTH-TYPE TRANSCRIPTIONAL DUAL REGULATOR CECR"/>
    <property type="match status" value="1"/>
</dbReference>
<dbReference type="InterPro" id="IPR001647">
    <property type="entry name" value="HTH_TetR"/>
</dbReference>
<accession>A0A401ZK74</accession>
<proteinExistence type="predicted"/>
<dbReference type="Gene3D" id="1.10.357.10">
    <property type="entry name" value="Tetracycline Repressor, domain 2"/>
    <property type="match status" value="1"/>
</dbReference>
<evidence type="ECO:0000256" key="2">
    <source>
        <dbReference type="PROSITE-ProRule" id="PRU00335"/>
    </source>
</evidence>
<evidence type="ECO:0000256" key="1">
    <source>
        <dbReference type="ARBA" id="ARBA00023125"/>
    </source>
</evidence>
<sequence length="183" mass="20512">MSRKHPTTTRLSAEERREHILEAALPIFAAYGLHGASTLTIAERAGISETYIFRLFGTKKELFLATVERVHGQIMAVYRSILESHPDQPLEAIQSAMRQAPMPKDRLLLLLQAYAACHDEEIQRVVCKRFINMYSYVAQQVGTGADVQDFFAHTMLAMITMALGILNLPPQTEEQITPPSKDG</sequence>
<dbReference type="PANTHER" id="PTHR30055">
    <property type="entry name" value="HTH-TYPE TRANSCRIPTIONAL REGULATOR RUTR"/>
    <property type="match status" value="1"/>
</dbReference>
<name>A0A401ZK74_9CHLR</name>
<dbReference type="PRINTS" id="PR00455">
    <property type="entry name" value="HTHTETR"/>
</dbReference>
<gene>
    <name evidence="4" type="ORF">KDAU_45670</name>
</gene>
<dbReference type="Proteomes" id="UP000287224">
    <property type="component" value="Unassembled WGS sequence"/>
</dbReference>
<feature type="DNA-binding region" description="H-T-H motif" evidence="2">
    <location>
        <begin position="37"/>
        <end position="56"/>
    </location>
</feature>
<evidence type="ECO:0000313" key="5">
    <source>
        <dbReference type="Proteomes" id="UP000287224"/>
    </source>
</evidence>
<evidence type="ECO:0000313" key="4">
    <source>
        <dbReference type="EMBL" id="GCE07238.1"/>
    </source>
</evidence>
<dbReference type="RefSeq" id="WP_126598336.1">
    <property type="nucleotide sequence ID" value="NZ_BIFQ01000001.1"/>
</dbReference>
<keyword evidence="5" id="KW-1185">Reference proteome</keyword>
<protein>
    <submittedName>
        <fullName evidence="4">TetR family transcriptional regulator</fullName>
    </submittedName>
</protein>
<dbReference type="InterPro" id="IPR009057">
    <property type="entry name" value="Homeodomain-like_sf"/>
</dbReference>
<organism evidence="4 5">
    <name type="scientific">Dictyobacter aurantiacus</name>
    <dbReference type="NCBI Taxonomy" id="1936993"/>
    <lineage>
        <taxon>Bacteria</taxon>
        <taxon>Bacillati</taxon>
        <taxon>Chloroflexota</taxon>
        <taxon>Ktedonobacteria</taxon>
        <taxon>Ktedonobacterales</taxon>
        <taxon>Dictyobacteraceae</taxon>
        <taxon>Dictyobacter</taxon>
    </lineage>
</organism>
<dbReference type="InterPro" id="IPR050109">
    <property type="entry name" value="HTH-type_TetR-like_transc_reg"/>
</dbReference>
<comment type="caution">
    <text evidence="4">The sequence shown here is derived from an EMBL/GenBank/DDBJ whole genome shotgun (WGS) entry which is preliminary data.</text>
</comment>
<dbReference type="GO" id="GO:0003700">
    <property type="term" value="F:DNA-binding transcription factor activity"/>
    <property type="evidence" value="ECO:0007669"/>
    <property type="project" value="TreeGrafter"/>
</dbReference>
<dbReference type="PROSITE" id="PS50977">
    <property type="entry name" value="HTH_TETR_2"/>
    <property type="match status" value="1"/>
</dbReference>
<feature type="domain" description="HTH tetR-type" evidence="3">
    <location>
        <begin position="14"/>
        <end position="74"/>
    </location>
</feature>
<dbReference type="SUPFAM" id="SSF46689">
    <property type="entry name" value="Homeodomain-like"/>
    <property type="match status" value="1"/>
</dbReference>